<evidence type="ECO:0000259" key="9">
    <source>
        <dbReference type="PROSITE" id="PS50002"/>
    </source>
</evidence>
<evidence type="ECO:0000256" key="4">
    <source>
        <dbReference type="ARBA" id="ARBA00022833"/>
    </source>
</evidence>
<evidence type="ECO:0000313" key="11">
    <source>
        <dbReference type="Proteomes" id="UP000887566"/>
    </source>
</evidence>
<dbReference type="Pfam" id="PF00018">
    <property type="entry name" value="SH3_1"/>
    <property type="match status" value="1"/>
</dbReference>
<dbReference type="GO" id="GO:0046872">
    <property type="term" value="F:metal ion binding"/>
    <property type="evidence" value="ECO:0007669"/>
    <property type="project" value="UniProtKB-KW"/>
</dbReference>
<keyword evidence="1 7" id="KW-0728">SH3 domain</keyword>
<protein>
    <submittedName>
        <fullName evidence="12">LIM and SH3 domain protein F42H10.3</fullName>
    </submittedName>
</protein>
<dbReference type="PANTHER" id="PTHR46218">
    <property type="entry name" value="LASP"/>
    <property type="match status" value="1"/>
</dbReference>
<dbReference type="InterPro" id="IPR001781">
    <property type="entry name" value="Znf_LIM"/>
</dbReference>
<evidence type="ECO:0000256" key="3">
    <source>
        <dbReference type="ARBA" id="ARBA00022737"/>
    </source>
</evidence>
<name>A0A914WIK1_9BILA</name>
<dbReference type="InterPro" id="IPR001452">
    <property type="entry name" value="SH3_domain"/>
</dbReference>
<evidence type="ECO:0000313" key="12">
    <source>
        <dbReference type="WBParaSite" id="PSAMB.scaffold39size102378.g3535.t1"/>
    </source>
</evidence>
<dbReference type="SUPFAM" id="SSF57716">
    <property type="entry name" value="Glucocorticoid receptor-like (DNA-binding domain)"/>
    <property type="match status" value="1"/>
</dbReference>
<dbReference type="PROSITE" id="PS51216">
    <property type="entry name" value="NEBULIN"/>
    <property type="match status" value="1"/>
</dbReference>
<keyword evidence="11" id="KW-1185">Reference proteome</keyword>
<feature type="domain" description="LIM zinc-binding" evidence="10">
    <location>
        <begin position="1"/>
        <end position="40"/>
    </location>
</feature>
<dbReference type="FunFam" id="2.30.30.40:FF:000007">
    <property type="entry name" value="nebulin isoform X1"/>
    <property type="match status" value="1"/>
</dbReference>
<keyword evidence="3" id="KW-0677">Repeat</keyword>
<sequence length="297" mass="32921">VWHKQCFKCTVCGMTLNMKNYKGYEKMPYCDPHYPKAVASVVSDTPEMRRLAENTKIQSNVKYHEDFEKMKGHKIQIADDPEMSRHLKNTQVISQAAYHGETERKKHQDSTRPPLEESIRRIAEPPPQQQNNGGTPYSSKMASAGTVIYSSEQGGRVPVQQRQVGSIADYDPLNGQWGTVGSSRGAQQLGSNAPPAQSPTTQFQPRSPTHTQPQQQQQHQQPASTTTPSRAPAPGTGGGFTVRALYDYSAADTDEVSFAEGDVIVNCQAVDEGWMTGTVTRTKQWGMLPANYIERVH</sequence>
<evidence type="ECO:0000256" key="6">
    <source>
        <dbReference type="PROSITE-ProRule" id="PRU00125"/>
    </source>
</evidence>
<dbReference type="Gene3D" id="2.10.110.10">
    <property type="entry name" value="Cysteine Rich Protein"/>
    <property type="match status" value="1"/>
</dbReference>
<dbReference type="SMART" id="SM00326">
    <property type="entry name" value="SH3"/>
    <property type="match status" value="1"/>
</dbReference>
<evidence type="ECO:0000256" key="5">
    <source>
        <dbReference type="ARBA" id="ARBA00023038"/>
    </source>
</evidence>
<dbReference type="Proteomes" id="UP000887566">
    <property type="component" value="Unplaced"/>
</dbReference>
<feature type="region of interest" description="Disordered" evidence="8">
    <location>
        <begin position="122"/>
        <end position="141"/>
    </location>
</feature>
<organism evidence="11 12">
    <name type="scientific">Plectus sambesii</name>
    <dbReference type="NCBI Taxonomy" id="2011161"/>
    <lineage>
        <taxon>Eukaryota</taxon>
        <taxon>Metazoa</taxon>
        <taxon>Ecdysozoa</taxon>
        <taxon>Nematoda</taxon>
        <taxon>Chromadorea</taxon>
        <taxon>Plectida</taxon>
        <taxon>Plectina</taxon>
        <taxon>Plectoidea</taxon>
        <taxon>Plectidae</taxon>
        <taxon>Plectus</taxon>
    </lineage>
</organism>
<dbReference type="Gene3D" id="2.30.30.40">
    <property type="entry name" value="SH3 Domains"/>
    <property type="match status" value="1"/>
</dbReference>
<dbReference type="InterPro" id="IPR000900">
    <property type="entry name" value="Nebulin_repeat"/>
</dbReference>
<dbReference type="SUPFAM" id="SSF50044">
    <property type="entry name" value="SH3-domain"/>
    <property type="match status" value="1"/>
</dbReference>
<keyword evidence="4 6" id="KW-0862">Zinc</keyword>
<dbReference type="CDD" id="cd11789">
    <property type="entry name" value="SH3_Nebulin_family_C"/>
    <property type="match status" value="1"/>
</dbReference>
<dbReference type="Pfam" id="PF00880">
    <property type="entry name" value="Nebulin"/>
    <property type="match status" value="1"/>
</dbReference>
<dbReference type="GO" id="GO:0005737">
    <property type="term" value="C:cytoplasm"/>
    <property type="evidence" value="ECO:0007669"/>
    <property type="project" value="UniProtKB-ARBA"/>
</dbReference>
<dbReference type="PROSITE" id="PS50023">
    <property type="entry name" value="LIM_DOMAIN_2"/>
    <property type="match status" value="1"/>
</dbReference>
<reference evidence="12" key="1">
    <citation type="submission" date="2022-11" db="UniProtKB">
        <authorList>
            <consortium name="WormBaseParasite"/>
        </authorList>
    </citation>
    <scope>IDENTIFICATION</scope>
</reference>
<dbReference type="PRINTS" id="PR00452">
    <property type="entry name" value="SH3DOMAIN"/>
</dbReference>
<dbReference type="FunFam" id="2.10.110.10:FF:000087">
    <property type="entry name" value="LIM zinc-binding domain-containing Nebulette"/>
    <property type="match status" value="1"/>
</dbReference>
<evidence type="ECO:0000256" key="8">
    <source>
        <dbReference type="SAM" id="MobiDB-lite"/>
    </source>
</evidence>
<evidence type="ECO:0000259" key="10">
    <source>
        <dbReference type="PROSITE" id="PS50023"/>
    </source>
</evidence>
<accession>A0A914WIK1</accession>
<feature type="region of interest" description="Disordered" evidence="8">
    <location>
        <begin position="175"/>
        <end position="238"/>
    </location>
</feature>
<dbReference type="PROSITE" id="PS50002">
    <property type="entry name" value="SH3"/>
    <property type="match status" value="1"/>
</dbReference>
<dbReference type="PANTHER" id="PTHR46218:SF4">
    <property type="entry name" value="LIM AND SH3 DOMAIN PROTEIN LASP"/>
    <property type="match status" value="1"/>
</dbReference>
<feature type="compositionally biased region" description="Polar residues" evidence="8">
    <location>
        <begin position="131"/>
        <end position="141"/>
    </location>
</feature>
<feature type="domain" description="SH3" evidence="9">
    <location>
        <begin position="237"/>
        <end position="297"/>
    </location>
</feature>
<feature type="compositionally biased region" description="Polar residues" evidence="8">
    <location>
        <begin position="176"/>
        <end position="203"/>
    </location>
</feature>
<evidence type="ECO:0000256" key="7">
    <source>
        <dbReference type="PROSITE-ProRule" id="PRU00192"/>
    </source>
</evidence>
<feature type="compositionally biased region" description="Low complexity" evidence="8">
    <location>
        <begin position="204"/>
        <end position="229"/>
    </location>
</feature>
<dbReference type="GO" id="GO:0051015">
    <property type="term" value="F:actin filament binding"/>
    <property type="evidence" value="ECO:0007669"/>
    <property type="project" value="TreeGrafter"/>
</dbReference>
<dbReference type="InterPro" id="IPR036028">
    <property type="entry name" value="SH3-like_dom_sf"/>
</dbReference>
<keyword evidence="2 6" id="KW-0479">Metal-binding</keyword>
<dbReference type="AlphaFoldDB" id="A0A914WIK1"/>
<keyword evidence="5 6" id="KW-0440">LIM domain</keyword>
<dbReference type="InterPro" id="IPR051759">
    <property type="entry name" value="LIM-SH3_domain_protein"/>
</dbReference>
<dbReference type="GO" id="GO:0005925">
    <property type="term" value="C:focal adhesion"/>
    <property type="evidence" value="ECO:0007669"/>
    <property type="project" value="TreeGrafter"/>
</dbReference>
<evidence type="ECO:0000256" key="2">
    <source>
        <dbReference type="ARBA" id="ARBA00022723"/>
    </source>
</evidence>
<dbReference type="Pfam" id="PF00412">
    <property type="entry name" value="LIM"/>
    <property type="match status" value="1"/>
</dbReference>
<evidence type="ECO:0000256" key="1">
    <source>
        <dbReference type="ARBA" id="ARBA00022443"/>
    </source>
</evidence>
<dbReference type="SMART" id="SM00227">
    <property type="entry name" value="NEBU"/>
    <property type="match status" value="2"/>
</dbReference>
<dbReference type="WBParaSite" id="PSAMB.scaffold39size102378.g3535.t1">
    <property type="protein sequence ID" value="PSAMB.scaffold39size102378.g3535.t1"/>
    <property type="gene ID" value="PSAMB.scaffold39size102378.g3535"/>
</dbReference>
<proteinExistence type="predicted"/>